<dbReference type="GO" id="GO:0005979">
    <property type="term" value="P:regulation of glycogen biosynthetic process"/>
    <property type="evidence" value="ECO:0007669"/>
    <property type="project" value="TreeGrafter"/>
</dbReference>
<sequence>MPYTPPSHRSPASSATVSPDVSRRSSITSGPKPSLPRSASYLSKHRRTPSATPSNTEAHATPSPPYGSSDEVKNAGNPPVSASLRKSPPPVTDDRGIPNGAIISPPDSASSDSEDDSRPEIRGRKLGKLRDAVSQIPQPRTPSPPSKESRLSLDDDATPRSMIHTSFSAMTLSELPKRRKGHVRSATDPDASAIMTSAENSQTVSEDSEDDMRPKPPMVRKKSGELVRPALRGYKRPSSMPGTPVFAKAVHFDSHLEHIRHFLQVDRPLAVSAGSSPVENYESDAEYPFPGGEKRGPVSRSPPFDWQLITNNFPHDSLQRREQPVRVERVWLSPDQKSMMGSVVVSNISFHKTVVCRFTLDYWKTTSEVVAEFSHEIRPVVTRISQDRFTFSIKLSDTTNLETKTLYFCVRYNVNGQEYWDSNNNSNFQVDFRKQFKPQNGKNSFQGAGSRSTSSLPRSNRKQNSAAAGRSLQRYDFGASLSAAVQAAKDSASKDRDALYMKRNVRDSPSPMNFGPPLSTPPAAASSQSTAAAAAAAAASPSPGVGLGLGLSSSSYEELVSKYCFFGSKTSPAAATNGTTKADENESVSPTTVSSAVVPHGPLHHAGPAAHHSLHHHPVDMKLTRPLTADYLAASNSSALDSMSSVLISRDQPSAPKSMPHMRSPSPSFSTSPTDAPFFAQQMIQQRFRWGGEPHTATAIRG</sequence>
<dbReference type="OrthoDB" id="1881at2759"/>
<dbReference type="AlphaFoldDB" id="A0A2T3ZME5"/>
<evidence type="ECO:0000313" key="4">
    <source>
        <dbReference type="Proteomes" id="UP000240493"/>
    </source>
</evidence>
<feature type="region of interest" description="Disordered" evidence="1">
    <location>
        <begin position="439"/>
        <end position="469"/>
    </location>
</feature>
<gene>
    <name evidence="3" type="ORF">M441DRAFT_207230</name>
</gene>
<dbReference type="Gene3D" id="2.60.40.2440">
    <property type="entry name" value="Carbohydrate binding type-21 domain"/>
    <property type="match status" value="1"/>
</dbReference>
<dbReference type="Pfam" id="PF03370">
    <property type="entry name" value="CBM_21"/>
    <property type="match status" value="1"/>
</dbReference>
<feature type="domain" description="CBM21" evidence="2">
    <location>
        <begin position="319"/>
        <end position="431"/>
    </location>
</feature>
<dbReference type="PANTHER" id="PTHR12307">
    <property type="entry name" value="PROTEIN PHOSPHATASE 1 REGULATORY SUBUNIT"/>
    <property type="match status" value="1"/>
</dbReference>
<dbReference type="InterPro" id="IPR005036">
    <property type="entry name" value="CBM21_dom"/>
</dbReference>
<dbReference type="EMBL" id="KZ679256">
    <property type="protein sequence ID" value="PTB45979.1"/>
    <property type="molecule type" value="Genomic_DNA"/>
</dbReference>
<proteinExistence type="predicted"/>
<organism evidence="3 4">
    <name type="scientific">Trichoderma asperellum (strain ATCC 204424 / CBS 433.97 / NBRC 101777)</name>
    <dbReference type="NCBI Taxonomy" id="1042311"/>
    <lineage>
        <taxon>Eukaryota</taxon>
        <taxon>Fungi</taxon>
        <taxon>Dikarya</taxon>
        <taxon>Ascomycota</taxon>
        <taxon>Pezizomycotina</taxon>
        <taxon>Sordariomycetes</taxon>
        <taxon>Hypocreomycetidae</taxon>
        <taxon>Hypocreales</taxon>
        <taxon>Hypocreaceae</taxon>
        <taxon>Trichoderma</taxon>
    </lineage>
</organism>
<dbReference type="PANTHER" id="PTHR12307:SF36">
    <property type="entry name" value="GLYCOGEN-BINDING SUBUNIT 76A"/>
    <property type="match status" value="1"/>
</dbReference>
<evidence type="ECO:0000259" key="2">
    <source>
        <dbReference type="PROSITE" id="PS51159"/>
    </source>
</evidence>
<feature type="compositionally biased region" description="Polar residues" evidence="1">
    <location>
        <begin position="194"/>
        <end position="205"/>
    </location>
</feature>
<feature type="compositionally biased region" description="Polar residues" evidence="1">
    <location>
        <begin position="10"/>
        <end position="31"/>
    </location>
</feature>
<dbReference type="InterPro" id="IPR050782">
    <property type="entry name" value="PP1_regulatory_subunit_3"/>
</dbReference>
<evidence type="ECO:0000256" key="1">
    <source>
        <dbReference type="SAM" id="MobiDB-lite"/>
    </source>
</evidence>
<feature type="region of interest" description="Disordered" evidence="1">
    <location>
        <begin position="651"/>
        <end position="673"/>
    </location>
</feature>
<feature type="compositionally biased region" description="Polar residues" evidence="1">
    <location>
        <begin position="439"/>
        <end position="466"/>
    </location>
</feature>
<dbReference type="GO" id="GO:2001069">
    <property type="term" value="F:glycogen binding"/>
    <property type="evidence" value="ECO:0007669"/>
    <property type="project" value="TreeGrafter"/>
</dbReference>
<evidence type="ECO:0000313" key="3">
    <source>
        <dbReference type="EMBL" id="PTB45979.1"/>
    </source>
</evidence>
<dbReference type="STRING" id="1042311.A0A2T3ZME5"/>
<feature type="region of interest" description="Disordered" evidence="1">
    <location>
        <begin position="574"/>
        <end position="612"/>
    </location>
</feature>
<feature type="region of interest" description="Disordered" evidence="1">
    <location>
        <begin position="1"/>
        <end position="220"/>
    </location>
</feature>
<dbReference type="PROSITE" id="PS51159">
    <property type="entry name" value="CBM21"/>
    <property type="match status" value="1"/>
</dbReference>
<keyword evidence="4" id="KW-1185">Reference proteome</keyword>
<accession>A0A2T3ZME5</accession>
<feature type="compositionally biased region" description="Low complexity" evidence="1">
    <location>
        <begin position="587"/>
        <end position="611"/>
    </location>
</feature>
<feature type="compositionally biased region" description="Basic and acidic residues" evidence="1">
    <location>
        <begin position="116"/>
        <end position="131"/>
    </location>
</feature>
<feature type="region of interest" description="Disordered" evidence="1">
    <location>
        <begin position="505"/>
        <end position="526"/>
    </location>
</feature>
<dbReference type="GO" id="GO:0000164">
    <property type="term" value="C:protein phosphatase type 1 complex"/>
    <property type="evidence" value="ECO:0007669"/>
    <property type="project" value="TreeGrafter"/>
</dbReference>
<name>A0A2T3ZME5_TRIA4</name>
<feature type="compositionally biased region" description="Low complexity" evidence="1">
    <location>
        <begin position="101"/>
        <end position="111"/>
    </location>
</feature>
<dbReference type="InterPro" id="IPR038175">
    <property type="entry name" value="CBM21_dom_sf"/>
</dbReference>
<dbReference type="GO" id="GO:0008157">
    <property type="term" value="F:protein phosphatase 1 binding"/>
    <property type="evidence" value="ECO:0007669"/>
    <property type="project" value="TreeGrafter"/>
</dbReference>
<dbReference type="Proteomes" id="UP000240493">
    <property type="component" value="Unassembled WGS sequence"/>
</dbReference>
<feature type="compositionally biased region" description="Low complexity" evidence="1">
    <location>
        <begin position="664"/>
        <end position="673"/>
    </location>
</feature>
<reference evidence="3 4" key="1">
    <citation type="submission" date="2016-07" db="EMBL/GenBank/DDBJ databases">
        <title>Multiple horizontal gene transfer events from other fungi enriched the ability of initially mycotrophic Trichoderma (Ascomycota) to feed on dead plant biomass.</title>
        <authorList>
            <consortium name="DOE Joint Genome Institute"/>
            <person name="Aerts A."/>
            <person name="Atanasova L."/>
            <person name="Chenthamara K."/>
            <person name="Zhang J."/>
            <person name="Grujic M."/>
            <person name="Henrissat B."/>
            <person name="Kuo A."/>
            <person name="Salamov A."/>
            <person name="Lipzen A."/>
            <person name="Labutti K."/>
            <person name="Barry K."/>
            <person name="Miao Y."/>
            <person name="Rahimi M.J."/>
            <person name="Shen Q."/>
            <person name="Grigoriev I.V."/>
            <person name="Kubicek C.P."/>
            <person name="Druzhinina I.S."/>
        </authorList>
    </citation>
    <scope>NUCLEOTIDE SEQUENCE [LARGE SCALE GENOMIC DNA]</scope>
    <source>
        <strain evidence="3 4">CBS 433.97</strain>
    </source>
</reference>
<protein>
    <submittedName>
        <fullName evidence="3">Carbohydrate-binding module family 21 protein</fullName>
    </submittedName>
</protein>
<feature type="compositionally biased region" description="Polar residues" evidence="1">
    <location>
        <begin position="49"/>
        <end position="58"/>
    </location>
</feature>